<evidence type="ECO:0000256" key="2">
    <source>
        <dbReference type="SAM" id="Phobius"/>
    </source>
</evidence>
<keyword evidence="2" id="KW-1133">Transmembrane helix</keyword>
<feature type="transmembrane region" description="Helical" evidence="2">
    <location>
        <begin position="274"/>
        <end position="299"/>
    </location>
</feature>
<reference evidence="4" key="1">
    <citation type="journal article" date="2019" name="Int. J. Syst. Evol. Microbiol.">
        <title>The Global Catalogue of Microorganisms (GCM) 10K type strain sequencing project: providing services to taxonomists for standard genome sequencing and annotation.</title>
        <authorList>
            <consortium name="The Broad Institute Genomics Platform"/>
            <consortium name="The Broad Institute Genome Sequencing Center for Infectious Disease"/>
            <person name="Wu L."/>
            <person name="Ma J."/>
        </authorList>
    </citation>
    <scope>NUCLEOTIDE SEQUENCE [LARGE SCALE GENOMIC DNA]</scope>
    <source>
        <strain evidence="4">CGMCC 4.7241</strain>
    </source>
</reference>
<evidence type="ECO:0000313" key="3">
    <source>
        <dbReference type="EMBL" id="MFC3765613.1"/>
    </source>
</evidence>
<feature type="transmembrane region" description="Helical" evidence="2">
    <location>
        <begin position="117"/>
        <end position="135"/>
    </location>
</feature>
<gene>
    <name evidence="3" type="ORF">ACFOUW_32595</name>
</gene>
<dbReference type="InterPro" id="IPR010640">
    <property type="entry name" value="Low_temperature_requirement_A"/>
</dbReference>
<keyword evidence="2" id="KW-0812">Transmembrane</keyword>
<feature type="transmembrane region" description="Helical" evidence="2">
    <location>
        <begin position="173"/>
        <end position="195"/>
    </location>
</feature>
<comment type="caution">
    <text evidence="3">The sequence shown here is derived from an EMBL/GenBank/DDBJ whole genome shotgun (WGS) entry which is preliminary data.</text>
</comment>
<dbReference type="PANTHER" id="PTHR36840:SF1">
    <property type="entry name" value="BLL5714 PROTEIN"/>
    <property type="match status" value="1"/>
</dbReference>
<feature type="region of interest" description="Disordered" evidence="1">
    <location>
        <begin position="404"/>
        <end position="426"/>
    </location>
</feature>
<feature type="transmembrane region" description="Helical" evidence="2">
    <location>
        <begin position="49"/>
        <end position="73"/>
    </location>
</feature>
<sequence length="426" mass="46435">MKLLRRPRMTRLTEGASVSPLELFFDLVFVFAITQVVQLMAAAHDDAQALGFVRGLLVICIIWWCWCCYAWLGNTVRADEGAARLSLFAVMGVMFVVALTIPEAFEDMETGIPGPLVFAACYLVVRTVHLLLYWFAADGDDGLRARLLKNCIPMLGGTAILIVAAFTHGWIQVLLWALAIVFDLSAVLLMGLSGWRINSAKHWTERHGLIIIIALGESIMSIGVGVAEKPISWPVIIGALLGVVVAAAMWWAYFDTMALAAEHKLAHTRGDHRVVLAAHGYTYLHLPLVAGVVLVALGLKKVLTYVVDHEHYGVMEPLHGLDLYALFGGVVLYLLGHAAFGWRMLRVVKLQRLIAAAALVLLTPVAANVPALAALGIVALVLVITFAYETIRYAEAREAVRHGDSFDHHGDGRPEHTASDQDAATP</sequence>
<dbReference type="Pfam" id="PF06772">
    <property type="entry name" value="LtrA"/>
    <property type="match status" value="1"/>
</dbReference>
<feature type="transmembrane region" description="Helical" evidence="2">
    <location>
        <begin position="323"/>
        <end position="342"/>
    </location>
</feature>
<protein>
    <submittedName>
        <fullName evidence="3">Low temperature requirement protein A</fullName>
    </submittedName>
</protein>
<dbReference type="EMBL" id="JBHRZH010000041">
    <property type="protein sequence ID" value="MFC3765613.1"/>
    <property type="molecule type" value="Genomic_DNA"/>
</dbReference>
<feature type="transmembrane region" description="Helical" evidence="2">
    <location>
        <begin position="85"/>
        <end position="105"/>
    </location>
</feature>
<evidence type="ECO:0000313" key="4">
    <source>
        <dbReference type="Proteomes" id="UP001595699"/>
    </source>
</evidence>
<feature type="compositionally biased region" description="Basic and acidic residues" evidence="1">
    <location>
        <begin position="404"/>
        <end position="419"/>
    </location>
</feature>
<feature type="transmembrane region" description="Helical" evidence="2">
    <location>
        <begin position="147"/>
        <end position="167"/>
    </location>
</feature>
<keyword evidence="2" id="KW-0472">Membrane</keyword>
<dbReference type="PANTHER" id="PTHR36840">
    <property type="entry name" value="BLL5714 PROTEIN"/>
    <property type="match status" value="1"/>
</dbReference>
<feature type="transmembrane region" description="Helical" evidence="2">
    <location>
        <begin position="207"/>
        <end position="227"/>
    </location>
</feature>
<evidence type="ECO:0000256" key="1">
    <source>
        <dbReference type="SAM" id="MobiDB-lite"/>
    </source>
</evidence>
<dbReference type="Proteomes" id="UP001595699">
    <property type="component" value="Unassembled WGS sequence"/>
</dbReference>
<organism evidence="3 4">
    <name type="scientific">Tenggerimyces flavus</name>
    <dbReference type="NCBI Taxonomy" id="1708749"/>
    <lineage>
        <taxon>Bacteria</taxon>
        <taxon>Bacillati</taxon>
        <taxon>Actinomycetota</taxon>
        <taxon>Actinomycetes</taxon>
        <taxon>Propionibacteriales</taxon>
        <taxon>Nocardioidaceae</taxon>
        <taxon>Tenggerimyces</taxon>
    </lineage>
</organism>
<name>A0ABV7YKF3_9ACTN</name>
<proteinExistence type="predicted"/>
<keyword evidence="4" id="KW-1185">Reference proteome</keyword>
<feature type="transmembrane region" description="Helical" evidence="2">
    <location>
        <begin position="233"/>
        <end position="253"/>
    </location>
</feature>
<feature type="transmembrane region" description="Helical" evidence="2">
    <location>
        <begin position="21"/>
        <end position="43"/>
    </location>
</feature>
<accession>A0ABV7YKF3</accession>
<feature type="transmembrane region" description="Helical" evidence="2">
    <location>
        <begin position="354"/>
        <end position="387"/>
    </location>
</feature>
<dbReference type="RefSeq" id="WP_307782308.1">
    <property type="nucleotide sequence ID" value="NZ_JAFBCM010000001.1"/>
</dbReference>